<sequence>MPRPKNPRMGHLGQTLRLPASGDARARYRSVVRLTLATAVSLALLAVPQAAAGGTVACGSSPADNGTGYRPPSNRSSLPPATAGPAILHAPLASTPQLENAGPWRAEPIMISGARSYRDGEFVYQDFLYDDRALTYPDEPERYAGNAADLVEVRIKPLARSLGIRLTYNSMLDVDAVAATIALGDSNTALELPHGAGAVAPGEVFVTVHGCGGDIVRAADGETLAQRPTVVTDLRRRQIHVEVPYSAFDPRRKRNVRIAAAAGLWDTGTGRYLRPDPQRPAFFNVAFRTPGPWVKNTWMDESQNIALAAGDLSSLYATVDFTKLKVGTDDDLVDQPGGVPSSGPMNRILVSHFEPTQGRGNSAGGGITGDFRCDPPQCTPQFSGRLQPYTVYVPATPRPADGYGFVVNLHGADSNHNHFETGPPNPPLQTWRMFAEQGRPSIMVLPNARGMTYWYHGLAAADVFEVWADIAARYDLAPGYVVQTGSSMGGFGTYKLGVQFPDLYNGIFPNVGINTASLSVPPLVSPAGRGGDAWRMFANLRHVPVLATSGTTDPVVSIQNTSFSMETLDQLGYRYDYWWFGGVDAAGHAEYRHYVPDQFAALMARQGPVDRNPRRVTYVLNAAMHEPQYGIDADHAYWLSGLTLRDEASTFGTIDVVSHGFPTGDSAALGQEQSAGATKAGSLPYERVTRDWGPAPPAEPRNVLDVTATNLSAVTIDVDRARVTCDARVNVKTDGPLKVTLRGDRCNRTVNAEQ</sequence>
<dbReference type="InterPro" id="IPR050955">
    <property type="entry name" value="Plant_Biomass_Hydrol_Est"/>
</dbReference>
<evidence type="ECO:0000313" key="4">
    <source>
        <dbReference type="EMBL" id="MFC5729323.1"/>
    </source>
</evidence>
<dbReference type="PANTHER" id="PTHR43037:SF5">
    <property type="entry name" value="FERULOYL ESTERASE"/>
    <property type="match status" value="1"/>
</dbReference>
<reference evidence="5" key="1">
    <citation type="journal article" date="2019" name="Int. J. Syst. Evol. Microbiol.">
        <title>The Global Catalogue of Microorganisms (GCM) 10K type strain sequencing project: providing services to taxonomists for standard genome sequencing and annotation.</title>
        <authorList>
            <consortium name="The Broad Institute Genomics Platform"/>
            <consortium name="The Broad Institute Genome Sequencing Center for Infectious Disease"/>
            <person name="Wu L."/>
            <person name="Ma J."/>
        </authorList>
    </citation>
    <scope>NUCLEOTIDE SEQUENCE [LARGE SCALE GENOMIC DNA]</scope>
    <source>
        <strain evidence="5">YIM 94188</strain>
    </source>
</reference>
<gene>
    <name evidence="4" type="ORF">ACFPQB_10370</name>
</gene>
<accession>A0ABW0ZH35</accession>
<dbReference type="InterPro" id="IPR029058">
    <property type="entry name" value="AB_hydrolase_fold"/>
</dbReference>
<organism evidence="4 5">
    <name type="scientific">Nocardioides vastitatis</name>
    <dbReference type="NCBI Taxonomy" id="2568655"/>
    <lineage>
        <taxon>Bacteria</taxon>
        <taxon>Bacillati</taxon>
        <taxon>Actinomycetota</taxon>
        <taxon>Actinomycetes</taxon>
        <taxon>Propionibacteriales</taxon>
        <taxon>Nocardioidaceae</taxon>
        <taxon>Nocardioides</taxon>
    </lineage>
</organism>
<keyword evidence="2" id="KW-0378">Hydrolase</keyword>
<evidence type="ECO:0000256" key="1">
    <source>
        <dbReference type="ARBA" id="ARBA00022729"/>
    </source>
</evidence>
<name>A0ABW0ZH35_9ACTN</name>
<dbReference type="SUPFAM" id="SSF53474">
    <property type="entry name" value="alpha/beta-Hydrolases"/>
    <property type="match status" value="1"/>
</dbReference>
<proteinExistence type="predicted"/>
<keyword evidence="1" id="KW-0732">Signal</keyword>
<dbReference type="PANTHER" id="PTHR43037">
    <property type="entry name" value="UNNAMED PRODUCT-RELATED"/>
    <property type="match status" value="1"/>
</dbReference>
<evidence type="ECO:0000256" key="3">
    <source>
        <dbReference type="SAM" id="MobiDB-lite"/>
    </source>
</evidence>
<dbReference type="Proteomes" id="UP001596072">
    <property type="component" value="Unassembled WGS sequence"/>
</dbReference>
<dbReference type="RefSeq" id="WP_378527054.1">
    <property type="nucleotide sequence ID" value="NZ_JBHSNS010000004.1"/>
</dbReference>
<evidence type="ECO:0000313" key="5">
    <source>
        <dbReference type="Proteomes" id="UP001596072"/>
    </source>
</evidence>
<comment type="caution">
    <text evidence="4">The sequence shown here is derived from an EMBL/GenBank/DDBJ whole genome shotgun (WGS) entry which is preliminary data.</text>
</comment>
<evidence type="ECO:0000256" key="2">
    <source>
        <dbReference type="ARBA" id="ARBA00022801"/>
    </source>
</evidence>
<keyword evidence="5" id="KW-1185">Reference proteome</keyword>
<evidence type="ECO:0008006" key="6">
    <source>
        <dbReference type="Google" id="ProtNLM"/>
    </source>
</evidence>
<dbReference type="Gene3D" id="3.40.50.1820">
    <property type="entry name" value="alpha/beta hydrolase"/>
    <property type="match status" value="1"/>
</dbReference>
<protein>
    <recommendedName>
        <fullName evidence="6">Peptidase</fullName>
    </recommendedName>
</protein>
<dbReference type="EMBL" id="JBHSNS010000004">
    <property type="protein sequence ID" value="MFC5729323.1"/>
    <property type="molecule type" value="Genomic_DNA"/>
</dbReference>
<feature type="region of interest" description="Disordered" evidence="3">
    <location>
        <begin position="54"/>
        <end position="86"/>
    </location>
</feature>